<dbReference type="AlphaFoldDB" id="A0A7G8PSL1"/>
<evidence type="ECO:0000313" key="2">
    <source>
        <dbReference type="EMBL" id="QNJ97327.1"/>
    </source>
</evidence>
<organism evidence="2 3">
    <name type="scientific">Constantimarinum furrinae</name>
    <dbReference type="NCBI Taxonomy" id="2562285"/>
    <lineage>
        <taxon>Bacteria</taxon>
        <taxon>Pseudomonadati</taxon>
        <taxon>Bacteroidota</taxon>
        <taxon>Flavobacteriia</taxon>
        <taxon>Flavobacteriales</taxon>
        <taxon>Flavobacteriaceae</taxon>
        <taxon>Altibacter/Constantimarinum group</taxon>
        <taxon>Constantimarinum</taxon>
    </lineage>
</organism>
<dbReference type="SUPFAM" id="SSF53474">
    <property type="entry name" value="alpha/beta-Hydrolases"/>
    <property type="match status" value="1"/>
</dbReference>
<gene>
    <name evidence="2" type="ORF">ALE3EI_0751</name>
</gene>
<sequence>MKLIFNETSIFYTRKGSGPALVLLHGFLESATMWERLSMTLAQKNTVLTIDLPGHGQSECLDETHTMEIMAETVNALLQKEKIGTAGFIGHSMGGYVALAFAELFPEKTDSLILLNSSPAEDSPERKQNRDRAIELMLVNPKGFIQMAISNLFAETSRKQFASEIAALKKEALSFPVHGIIAGIRGMRDRKDRTSVLKHFKKRKYMICGTKDPIIPLEVSEILSKHCETPLIKVESGHMTLTENYEEVVKIMLFID</sequence>
<dbReference type="GO" id="GO:0016787">
    <property type="term" value="F:hydrolase activity"/>
    <property type="evidence" value="ECO:0007669"/>
    <property type="project" value="UniProtKB-KW"/>
</dbReference>
<dbReference type="InterPro" id="IPR050228">
    <property type="entry name" value="Carboxylesterase_BioH"/>
</dbReference>
<name>A0A7G8PSL1_9FLAO</name>
<keyword evidence="2" id="KW-0378">Hydrolase</keyword>
<dbReference type="PANTHER" id="PTHR43194:SF2">
    <property type="entry name" value="PEROXISOMAL MEMBRANE PROTEIN LPX1"/>
    <property type="match status" value="1"/>
</dbReference>
<evidence type="ECO:0000259" key="1">
    <source>
        <dbReference type="Pfam" id="PF00561"/>
    </source>
</evidence>
<dbReference type="RefSeq" id="WP_186990994.1">
    <property type="nucleotide sequence ID" value="NZ_CP052909.1"/>
</dbReference>
<reference evidence="2 3" key="1">
    <citation type="submission" date="2020-04" db="EMBL/GenBank/DDBJ databases">
        <title>Genome sequence of Altibacter aquimarinus strain ALE3EI.</title>
        <authorList>
            <person name="Oh H.-M."/>
            <person name="Jang D."/>
        </authorList>
    </citation>
    <scope>NUCLEOTIDE SEQUENCE [LARGE SCALE GENOMIC DNA]</scope>
    <source>
        <strain evidence="2 3">ALE3EI</strain>
    </source>
</reference>
<proteinExistence type="predicted"/>
<dbReference type="EMBL" id="CP052909">
    <property type="protein sequence ID" value="QNJ97327.1"/>
    <property type="molecule type" value="Genomic_DNA"/>
</dbReference>
<evidence type="ECO:0000313" key="3">
    <source>
        <dbReference type="Proteomes" id="UP000515514"/>
    </source>
</evidence>
<dbReference type="InterPro" id="IPR029058">
    <property type="entry name" value="AB_hydrolase_fold"/>
</dbReference>
<protein>
    <submittedName>
        <fullName evidence="2">Alpha/beta fold hydrolase</fullName>
    </submittedName>
</protein>
<dbReference type="PANTHER" id="PTHR43194">
    <property type="entry name" value="HYDROLASE ALPHA/BETA FOLD FAMILY"/>
    <property type="match status" value="1"/>
</dbReference>
<dbReference type="InterPro" id="IPR000073">
    <property type="entry name" value="AB_hydrolase_1"/>
</dbReference>
<feature type="domain" description="AB hydrolase-1" evidence="1">
    <location>
        <begin position="19"/>
        <end position="244"/>
    </location>
</feature>
<dbReference type="Gene3D" id="3.40.50.1820">
    <property type="entry name" value="alpha/beta hydrolase"/>
    <property type="match status" value="1"/>
</dbReference>
<keyword evidence="3" id="KW-1185">Reference proteome</keyword>
<accession>A0A7G8PSL1</accession>
<dbReference type="PRINTS" id="PR00111">
    <property type="entry name" value="ABHYDROLASE"/>
</dbReference>
<dbReference type="KEGG" id="alti:ALE3EI_0751"/>
<dbReference type="Pfam" id="PF00561">
    <property type="entry name" value="Abhydrolase_1"/>
    <property type="match status" value="1"/>
</dbReference>
<dbReference type="Proteomes" id="UP000515514">
    <property type="component" value="Chromosome"/>
</dbReference>